<dbReference type="Pfam" id="PF13452">
    <property type="entry name" value="FAS1_DH_region"/>
    <property type="match status" value="1"/>
</dbReference>
<dbReference type="InterPro" id="IPR016709">
    <property type="entry name" value="HadA-like"/>
</dbReference>
<accession>A0A375I3S9</accession>
<dbReference type="PIRSF" id="PIRSF018072">
    <property type="entry name" value="UCP018072"/>
    <property type="match status" value="1"/>
</dbReference>
<name>A0A375I3S9_9ACTN</name>
<dbReference type="InterPro" id="IPR029069">
    <property type="entry name" value="HotDog_dom_sf"/>
</dbReference>
<sequence length="144" mass="15646">MSIGTEHEGRTYPSPRPYTVSRAKIEEFAGALGDTNPAYTGDDESVIAPPTFAAVIAARAWGAIFEDPDLGLALHRTIHADQRFEITRPLRVGDRIVSTLTITKVRRRGPADMVTISVQLDTIEGEPCCTAVSTLVHTRQEDAA</sequence>
<evidence type="ECO:0000313" key="2">
    <source>
        <dbReference type="EMBL" id="SPF68786.1"/>
    </source>
</evidence>
<dbReference type="AlphaFoldDB" id="A0A375I3S9"/>
<evidence type="ECO:0000313" key="3">
    <source>
        <dbReference type="Proteomes" id="UP000265962"/>
    </source>
</evidence>
<organism evidence="2 3">
    <name type="scientific">Propionibacterium ruminifibrarum</name>
    <dbReference type="NCBI Taxonomy" id="1962131"/>
    <lineage>
        <taxon>Bacteria</taxon>
        <taxon>Bacillati</taxon>
        <taxon>Actinomycetota</taxon>
        <taxon>Actinomycetes</taxon>
        <taxon>Propionibacteriales</taxon>
        <taxon>Propionibacteriaceae</taxon>
        <taxon>Propionibacterium</taxon>
    </lineage>
</organism>
<proteinExistence type="predicted"/>
<dbReference type="SUPFAM" id="SSF54637">
    <property type="entry name" value="Thioesterase/thiol ester dehydrase-isomerase"/>
    <property type="match status" value="1"/>
</dbReference>
<dbReference type="RefSeq" id="WP_119715931.1">
    <property type="nucleotide sequence ID" value="NZ_OMOH01000006.1"/>
</dbReference>
<gene>
    <name evidence="2" type="ORF">PROPJV5_1762</name>
</gene>
<feature type="domain" description="FAS1-like dehydratase" evidence="1">
    <location>
        <begin position="9"/>
        <end position="130"/>
    </location>
</feature>
<dbReference type="CDD" id="cd03441">
    <property type="entry name" value="R_hydratase_like"/>
    <property type="match status" value="1"/>
</dbReference>
<dbReference type="InterPro" id="IPR039569">
    <property type="entry name" value="FAS1-like_DH_region"/>
</dbReference>
<keyword evidence="3" id="KW-1185">Reference proteome</keyword>
<dbReference type="EMBL" id="OMOH01000006">
    <property type="protein sequence ID" value="SPF68786.1"/>
    <property type="molecule type" value="Genomic_DNA"/>
</dbReference>
<protein>
    <recommendedName>
        <fullName evidence="1">FAS1-like dehydratase domain-containing protein</fullName>
    </recommendedName>
</protein>
<reference evidence="3" key="1">
    <citation type="submission" date="2018-02" db="EMBL/GenBank/DDBJ databases">
        <authorList>
            <person name="Hornung B."/>
        </authorList>
    </citation>
    <scope>NUCLEOTIDE SEQUENCE [LARGE SCALE GENOMIC DNA]</scope>
</reference>
<dbReference type="OrthoDB" id="5415111at2"/>
<dbReference type="Gene3D" id="3.10.129.10">
    <property type="entry name" value="Hotdog Thioesterase"/>
    <property type="match status" value="1"/>
</dbReference>
<evidence type="ECO:0000259" key="1">
    <source>
        <dbReference type="Pfam" id="PF13452"/>
    </source>
</evidence>
<dbReference type="Proteomes" id="UP000265962">
    <property type="component" value="Unassembled WGS sequence"/>
</dbReference>